<proteinExistence type="inferred from homology"/>
<gene>
    <name evidence="4" type="ORF">C7B43_14185</name>
</gene>
<organism evidence="4 5">
    <name type="scientific">Sulfobacillus benefaciens</name>
    <dbReference type="NCBI Taxonomy" id="453960"/>
    <lineage>
        <taxon>Bacteria</taxon>
        <taxon>Bacillati</taxon>
        <taxon>Bacillota</taxon>
        <taxon>Clostridia</taxon>
        <taxon>Eubacteriales</taxon>
        <taxon>Clostridiales Family XVII. Incertae Sedis</taxon>
        <taxon>Sulfobacillus</taxon>
    </lineage>
</organism>
<evidence type="ECO:0000259" key="3">
    <source>
        <dbReference type="Pfam" id="PF05368"/>
    </source>
</evidence>
<dbReference type="Pfam" id="PF05368">
    <property type="entry name" value="NmrA"/>
    <property type="match status" value="1"/>
</dbReference>
<dbReference type="InterPro" id="IPR051164">
    <property type="entry name" value="NmrA-like_oxidored"/>
</dbReference>
<dbReference type="SUPFAM" id="SSF51735">
    <property type="entry name" value="NAD(P)-binding Rossmann-fold domains"/>
    <property type="match status" value="1"/>
</dbReference>
<comment type="similarity">
    <text evidence="1">Belongs to the NmrA-type oxidoreductase family.</text>
</comment>
<dbReference type="Proteomes" id="UP000242699">
    <property type="component" value="Unassembled WGS sequence"/>
</dbReference>
<dbReference type="EMBL" id="PXYT01000038">
    <property type="protein sequence ID" value="PSR26251.1"/>
    <property type="molecule type" value="Genomic_DNA"/>
</dbReference>
<reference evidence="4 5" key="1">
    <citation type="journal article" date="2014" name="BMC Genomics">
        <title>Comparison of environmental and isolate Sulfobacillus genomes reveals diverse carbon, sulfur, nitrogen, and hydrogen metabolisms.</title>
        <authorList>
            <person name="Justice N.B."/>
            <person name="Norman A."/>
            <person name="Brown C.T."/>
            <person name="Singh A."/>
            <person name="Thomas B.C."/>
            <person name="Banfield J.F."/>
        </authorList>
    </citation>
    <scope>NUCLEOTIDE SEQUENCE [LARGE SCALE GENOMIC DNA]</scope>
    <source>
        <strain evidence="4">AMDSBA1</strain>
    </source>
</reference>
<evidence type="ECO:0000313" key="5">
    <source>
        <dbReference type="Proteomes" id="UP000242699"/>
    </source>
</evidence>
<dbReference type="AlphaFoldDB" id="A0A2T2WVI4"/>
<evidence type="ECO:0000313" key="4">
    <source>
        <dbReference type="EMBL" id="PSR26251.1"/>
    </source>
</evidence>
<dbReference type="PANTHER" id="PTHR42748">
    <property type="entry name" value="NITROGEN METABOLITE REPRESSION PROTEIN NMRA FAMILY MEMBER"/>
    <property type="match status" value="1"/>
</dbReference>
<protein>
    <recommendedName>
        <fullName evidence="3">NmrA-like domain-containing protein</fullName>
    </recommendedName>
</protein>
<comment type="caution">
    <text evidence="4">The sequence shown here is derived from an EMBL/GenBank/DDBJ whole genome shotgun (WGS) entry which is preliminary data.</text>
</comment>
<dbReference type="CDD" id="cd05251">
    <property type="entry name" value="NmrA_like_SDR_a"/>
    <property type="match status" value="1"/>
</dbReference>
<keyword evidence="2" id="KW-0521">NADP</keyword>
<feature type="domain" description="NmrA-like" evidence="3">
    <location>
        <begin position="6"/>
        <end position="248"/>
    </location>
</feature>
<dbReference type="PANTHER" id="PTHR42748:SF7">
    <property type="entry name" value="NMRA LIKE REDOX SENSOR 1-RELATED"/>
    <property type="match status" value="1"/>
</dbReference>
<dbReference type="InterPro" id="IPR008030">
    <property type="entry name" value="NmrA-like"/>
</dbReference>
<name>A0A2T2WVI4_9FIRM</name>
<dbReference type="InterPro" id="IPR036291">
    <property type="entry name" value="NAD(P)-bd_dom_sf"/>
</dbReference>
<evidence type="ECO:0000256" key="1">
    <source>
        <dbReference type="ARBA" id="ARBA00006328"/>
    </source>
</evidence>
<sequence length="301" mass="33101">MIRKSKGPVLVIGATGNQGGQVTQALLEAGWTVHALTRHGTSSKAQALKAQGVHLINGNMSDRTLLTDIFPFVTGVFSVQNFWDLGLESEVQLGTNIIEAATRAGNHLHVVYSSGLGANQRQNVAAIDGKTVLEERLRTSGLPYTILRPGLFMDDFCGASLPFARPLQQLLDHHRPLVGRLFLATLQAVFPQDRKIPLTTLHDVGRLVQWAFEHPDLSQGETVEMIGASETWTNLYDIWESVTGRSILKVPGFGAGIRVFHPKMAALLTWLAEHPYAANAAPIELQGFKEWLQNAKRRQQC</sequence>
<dbReference type="Gene3D" id="3.40.50.720">
    <property type="entry name" value="NAD(P)-binding Rossmann-like Domain"/>
    <property type="match status" value="1"/>
</dbReference>
<evidence type="ECO:0000256" key="2">
    <source>
        <dbReference type="ARBA" id="ARBA00022857"/>
    </source>
</evidence>
<accession>A0A2T2WVI4</accession>